<dbReference type="InterPro" id="IPR001264">
    <property type="entry name" value="Glyco_trans_51"/>
</dbReference>
<dbReference type="SMART" id="SM00740">
    <property type="entry name" value="PASTA"/>
    <property type="match status" value="2"/>
</dbReference>
<dbReference type="EMBL" id="CP036402">
    <property type="protein sequence ID" value="QBI19451.1"/>
    <property type="molecule type" value="Genomic_DNA"/>
</dbReference>
<dbReference type="Pfam" id="PF00912">
    <property type="entry name" value="Transgly"/>
    <property type="match status" value="1"/>
</dbReference>
<dbReference type="KEGG" id="erz:ER308_07715"/>
<keyword evidence="8" id="KW-0133">Cell shape</keyword>
<reference evidence="16 17" key="1">
    <citation type="submission" date="2019-01" db="EMBL/GenBank/DDBJ databases">
        <title>Egibacter rhizosphaerae EGI 80759T.</title>
        <authorList>
            <person name="Chen D.-D."/>
            <person name="Tian Y."/>
            <person name="Jiao J.-Y."/>
            <person name="Zhang X.-T."/>
            <person name="Zhang Y.-G."/>
            <person name="Zhang Y."/>
            <person name="Xiao M."/>
            <person name="Shu W.-S."/>
            <person name="Li W.-J."/>
        </authorList>
    </citation>
    <scope>NUCLEOTIDE SEQUENCE [LARGE SCALE GENOMIC DNA]</scope>
    <source>
        <strain evidence="16 17">EGI 80759</strain>
    </source>
</reference>
<evidence type="ECO:0000256" key="11">
    <source>
        <dbReference type="ARBA" id="ARBA00023316"/>
    </source>
</evidence>
<accession>A0A411YE28</accession>
<dbReference type="GO" id="GO:0030288">
    <property type="term" value="C:outer membrane-bounded periplasmic space"/>
    <property type="evidence" value="ECO:0007669"/>
    <property type="project" value="TreeGrafter"/>
</dbReference>
<dbReference type="SUPFAM" id="SSF56601">
    <property type="entry name" value="beta-lactamase/transpeptidase-like"/>
    <property type="match status" value="1"/>
</dbReference>
<evidence type="ECO:0000256" key="3">
    <source>
        <dbReference type="ARBA" id="ARBA00022645"/>
    </source>
</evidence>
<comment type="catalytic activity">
    <reaction evidence="13">
        <text>[GlcNAc-(1-&gt;4)-Mur2Ac(oyl-L-Ala-gamma-D-Glu-L-Lys-D-Ala-D-Ala)](n)-di-trans,octa-cis-undecaprenyl diphosphate + beta-D-GlcNAc-(1-&gt;4)-Mur2Ac(oyl-L-Ala-gamma-D-Glu-L-Lys-D-Ala-D-Ala)-di-trans,octa-cis-undecaprenyl diphosphate = [GlcNAc-(1-&gt;4)-Mur2Ac(oyl-L-Ala-gamma-D-Glu-L-Lys-D-Ala-D-Ala)](n+1)-di-trans,octa-cis-undecaprenyl diphosphate + di-trans,octa-cis-undecaprenyl diphosphate + H(+)</text>
        <dbReference type="Rhea" id="RHEA:23708"/>
        <dbReference type="Rhea" id="RHEA-COMP:9602"/>
        <dbReference type="Rhea" id="RHEA-COMP:9603"/>
        <dbReference type="ChEBI" id="CHEBI:15378"/>
        <dbReference type="ChEBI" id="CHEBI:58405"/>
        <dbReference type="ChEBI" id="CHEBI:60033"/>
        <dbReference type="ChEBI" id="CHEBI:78435"/>
        <dbReference type="EC" id="2.4.99.28"/>
    </reaction>
</comment>
<dbReference type="InterPro" id="IPR012338">
    <property type="entry name" value="Beta-lactam/transpept-like"/>
</dbReference>
<feature type="compositionally biased region" description="Acidic residues" evidence="14">
    <location>
        <begin position="681"/>
        <end position="691"/>
    </location>
</feature>
<dbReference type="GO" id="GO:0008658">
    <property type="term" value="F:penicillin binding"/>
    <property type="evidence" value="ECO:0007669"/>
    <property type="project" value="InterPro"/>
</dbReference>
<dbReference type="GO" id="GO:0071555">
    <property type="term" value="P:cell wall organization"/>
    <property type="evidence" value="ECO:0007669"/>
    <property type="project" value="UniProtKB-KW"/>
</dbReference>
<evidence type="ECO:0000256" key="7">
    <source>
        <dbReference type="ARBA" id="ARBA00022801"/>
    </source>
</evidence>
<feature type="region of interest" description="Disordered" evidence="14">
    <location>
        <begin position="1"/>
        <end position="20"/>
    </location>
</feature>
<keyword evidence="10" id="KW-0511">Multifunctional enzyme</keyword>
<dbReference type="Gene3D" id="1.10.3810.10">
    <property type="entry name" value="Biosynthetic peptidoglycan transglycosylase-like"/>
    <property type="match status" value="1"/>
</dbReference>
<keyword evidence="17" id="KW-1185">Reference proteome</keyword>
<keyword evidence="7" id="KW-0378">Hydrolase</keyword>
<dbReference type="CDD" id="cd06577">
    <property type="entry name" value="PASTA_pknB"/>
    <property type="match status" value="1"/>
</dbReference>
<evidence type="ECO:0000256" key="13">
    <source>
        <dbReference type="ARBA" id="ARBA00049902"/>
    </source>
</evidence>
<dbReference type="GO" id="GO:0009252">
    <property type="term" value="P:peptidoglycan biosynthetic process"/>
    <property type="evidence" value="ECO:0007669"/>
    <property type="project" value="UniProtKB-KW"/>
</dbReference>
<dbReference type="InterPro" id="IPR001460">
    <property type="entry name" value="PCN-bd_Tpept"/>
</dbReference>
<evidence type="ECO:0000256" key="4">
    <source>
        <dbReference type="ARBA" id="ARBA00022670"/>
    </source>
</evidence>
<evidence type="ECO:0000256" key="8">
    <source>
        <dbReference type="ARBA" id="ARBA00022960"/>
    </source>
</evidence>
<evidence type="ECO:0000313" key="17">
    <source>
        <dbReference type="Proteomes" id="UP000291469"/>
    </source>
</evidence>
<dbReference type="PANTHER" id="PTHR32282">
    <property type="entry name" value="BINDING PROTEIN TRANSPEPTIDASE, PUTATIVE-RELATED"/>
    <property type="match status" value="1"/>
</dbReference>
<dbReference type="Pfam" id="PF00905">
    <property type="entry name" value="Transpeptidase"/>
    <property type="match status" value="1"/>
</dbReference>
<protein>
    <submittedName>
        <fullName evidence="16">PASTA domain-containing protein</fullName>
    </submittedName>
</protein>
<keyword evidence="4" id="KW-0645">Protease</keyword>
<dbReference type="GO" id="GO:0008955">
    <property type="term" value="F:peptidoglycan glycosyltransferase activity"/>
    <property type="evidence" value="ECO:0007669"/>
    <property type="project" value="UniProtKB-EC"/>
</dbReference>
<dbReference type="GO" id="GO:0009002">
    <property type="term" value="F:serine-type D-Ala-D-Ala carboxypeptidase activity"/>
    <property type="evidence" value="ECO:0007669"/>
    <property type="project" value="UniProtKB-EC"/>
</dbReference>
<feature type="region of interest" description="Disordered" evidence="14">
    <location>
        <begin position="574"/>
        <end position="598"/>
    </location>
</feature>
<dbReference type="GO" id="GO:0006508">
    <property type="term" value="P:proteolysis"/>
    <property type="evidence" value="ECO:0007669"/>
    <property type="project" value="UniProtKB-KW"/>
</dbReference>
<evidence type="ECO:0000256" key="9">
    <source>
        <dbReference type="ARBA" id="ARBA00022984"/>
    </source>
</evidence>
<dbReference type="InterPro" id="IPR036950">
    <property type="entry name" value="PBP_transglycosylase"/>
</dbReference>
<dbReference type="Proteomes" id="UP000291469">
    <property type="component" value="Chromosome"/>
</dbReference>
<evidence type="ECO:0000256" key="10">
    <source>
        <dbReference type="ARBA" id="ARBA00023268"/>
    </source>
</evidence>
<dbReference type="OrthoDB" id="9766909at2"/>
<dbReference type="Pfam" id="PF03793">
    <property type="entry name" value="PASTA"/>
    <property type="match status" value="1"/>
</dbReference>
<evidence type="ECO:0000313" key="16">
    <source>
        <dbReference type="EMBL" id="QBI19451.1"/>
    </source>
</evidence>
<feature type="domain" description="PASTA" evidence="15">
    <location>
        <begin position="665"/>
        <end position="730"/>
    </location>
</feature>
<gene>
    <name evidence="16" type="ORF">ER308_07715</name>
</gene>
<dbReference type="FunFam" id="1.10.3810.10:FF:000001">
    <property type="entry name" value="Penicillin-binding protein 1A"/>
    <property type="match status" value="1"/>
</dbReference>
<feature type="compositionally biased region" description="Low complexity" evidence="14">
    <location>
        <begin position="1"/>
        <end position="12"/>
    </location>
</feature>
<comment type="similarity">
    <text evidence="1">In the C-terminal section; belongs to the transpeptidase family.</text>
</comment>
<proteinExistence type="inferred from homology"/>
<keyword evidence="5" id="KW-0328">Glycosyltransferase</keyword>
<keyword evidence="3" id="KW-0121">Carboxypeptidase</keyword>
<dbReference type="AlphaFoldDB" id="A0A411YE28"/>
<feature type="region of interest" description="Disordered" evidence="14">
    <location>
        <begin position="681"/>
        <end position="718"/>
    </location>
</feature>
<comment type="similarity">
    <text evidence="2">In the N-terminal section; belongs to the glycosyltransferase 51 family.</text>
</comment>
<evidence type="ECO:0000256" key="1">
    <source>
        <dbReference type="ARBA" id="ARBA00007090"/>
    </source>
</evidence>
<feature type="compositionally biased region" description="Acidic residues" evidence="14">
    <location>
        <begin position="819"/>
        <end position="867"/>
    </location>
</feature>
<keyword evidence="11" id="KW-0961">Cell wall biogenesis/degradation</keyword>
<dbReference type="InterPro" id="IPR023346">
    <property type="entry name" value="Lysozyme-like_dom_sf"/>
</dbReference>
<keyword evidence="9" id="KW-0573">Peptidoglycan synthesis</keyword>
<dbReference type="Gene3D" id="3.30.10.20">
    <property type="match status" value="1"/>
</dbReference>
<feature type="region of interest" description="Disordered" evidence="14">
    <location>
        <begin position="802"/>
        <end position="867"/>
    </location>
</feature>
<dbReference type="Gene3D" id="3.40.710.10">
    <property type="entry name" value="DD-peptidase/beta-lactamase superfamily"/>
    <property type="match status" value="1"/>
</dbReference>
<evidence type="ECO:0000259" key="15">
    <source>
        <dbReference type="PROSITE" id="PS51178"/>
    </source>
</evidence>
<dbReference type="PROSITE" id="PS51178">
    <property type="entry name" value="PASTA"/>
    <property type="match status" value="1"/>
</dbReference>
<sequence length="867" mass="92942">MSAPRSSSSRGSPSPPLRTTPGPEALLGMIFLILGASALVAASLTPAAALAASSARALESFFDFPPLSDDLGDPWERSVITDRDGGQLAVIREENRTTVDLDEVPRHVQRAVLATEDASFLEHEGVNWSAIARAAVSNVRAGEITGGGSTITQQLVKNIALSGEQTVDRKLQEAVYAIELENTLSKAQILEAYLNEAYFGNRVYGIATAAEFYYGKEVGDLEVEEAALLAGVIRAPTANDPIEHPDQALQRRNIVLAQMARQDWLSEHEARQLAEEPLDLDVEPLPEPEQPFFVDYVHELLLNEPMLGDDRDDRRRRIRQAGLEIRTTLHPELQDLAQETIRDVLDGADDPDGVLTTIDPTTGEILAIGVGPREYGEDEGQTQVNPASADLGGSGRQPGSVFKAFMLAAALEDGLSPGYVHDGGQEYEFEQLECGSDDYRPSNYGGASHGTLDMADATEISSNVYFAHLLDEVGIEPLIDVTERVGLTLPHAEQVIAEQRCSVVLGGEDVFPLEMAGAFATLANSGERCEPHAIIEIRDRRGDLITESDDECASTVAPEVADRTNDLLREPIESGTASEHGQIGRPAAGKTGTTSDHRDAWFVGSVPQLTTAAWIGHEQPREMTHDACGGPVTGSCLPTILWADYMRAAVDVLDLEPEEFPEPPAIPETSVPDVVGDEEDDAAETLEDEDLTASSTTTSHWAPAGIVVDQSPEGGSRVDEGSQVALEISDGTDEVPQMLDLIGRRVDEVDLLTWIDFDVDEVPVEDPDAVDRILDQSPAPGTPLFDGVDQVPVVLAVGVPATADEPGVETGLPGLPDRIEDDGGEESDTAGEDNDNGAGEDEIGEDEIGEDEIGEDEIGEDEIGEDS</sequence>
<dbReference type="InterPro" id="IPR050396">
    <property type="entry name" value="Glycosyltr_51/Transpeptidase"/>
</dbReference>
<evidence type="ECO:0000256" key="6">
    <source>
        <dbReference type="ARBA" id="ARBA00022679"/>
    </source>
</evidence>
<dbReference type="GO" id="GO:0008360">
    <property type="term" value="P:regulation of cell shape"/>
    <property type="evidence" value="ECO:0007669"/>
    <property type="project" value="UniProtKB-KW"/>
</dbReference>
<comment type="catalytic activity">
    <reaction evidence="12">
        <text>Preferential cleavage: (Ac)2-L-Lys-D-Ala-|-D-Ala. Also transpeptidation of peptidyl-alanyl moieties that are N-acyl substituents of D-alanine.</text>
        <dbReference type="EC" id="3.4.16.4"/>
    </reaction>
</comment>
<keyword evidence="6" id="KW-0808">Transferase</keyword>
<name>A0A411YE28_9ACTN</name>
<dbReference type="PANTHER" id="PTHR32282:SF33">
    <property type="entry name" value="PEPTIDOGLYCAN GLYCOSYLTRANSFERASE"/>
    <property type="match status" value="1"/>
</dbReference>
<evidence type="ECO:0000256" key="2">
    <source>
        <dbReference type="ARBA" id="ARBA00007739"/>
    </source>
</evidence>
<organism evidence="16 17">
    <name type="scientific">Egibacter rhizosphaerae</name>
    <dbReference type="NCBI Taxonomy" id="1670831"/>
    <lineage>
        <taxon>Bacteria</taxon>
        <taxon>Bacillati</taxon>
        <taxon>Actinomycetota</taxon>
        <taxon>Nitriliruptoria</taxon>
        <taxon>Egibacterales</taxon>
        <taxon>Egibacteraceae</taxon>
        <taxon>Egibacter</taxon>
    </lineage>
</organism>
<dbReference type="InterPro" id="IPR005543">
    <property type="entry name" value="PASTA_dom"/>
</dbReference>
<evidence type="ECO:0000256" key="5">
    <source>
        <dbReference type="ARBA" id="ARBA00022676"/>
    </source>
</evidence>
<evidence type="ECO:0000256" key="14">
    <source>
        <dbReference type="SAM" id="MobiDB-lite"/>
    </source>
</evidence>
<dbReference type="SUPFAM" id="SSF53955">
    <property type="entry name" value="Lysozyme-like"/>
    <property type="match status" value="1"/>
</dbReference>
<evidence type="ECO:0000256" key="12">
    <source>
        <dbReference type="ARBA" id="ARBA00034000"/>
    </source>
</evidence>